<dbReference type="OMA" id="TGVACWA"/>
<evidence type="ECO:0000256" key="2">
    <source>
        <dbReference type="ARBA" id="ARBA00022898"/>
    </source>
</evidence>
<name>A0A124FFC3_9EURY</name>
<dbReference type="Pfam" id="PF00291">
    <property type="entry name" value="PALP"/>
    <property type="match status" value="1"/>
</dbReference>
<dbReference type="GO" id="GO:0006565">
    <property type="term" value="P:L-serine catabolic process"/>
    <property type="evidence" value="ECO:0007669"/>
    <property type="project" value="TreeGrafter"/>
</dbReference>
<proteinExistence type="predicted"/>
<evidence type="ECO:0000256" key="1">
    <source>
        <dbReference type="ARBA" id="ARBA00001933"/>
    </source>
</evidence>
<dbReference type="GO" id="GO:0006567">
    <property type="term" value="P:L-threonine catabolic process"/>
    <property type="evidence" value="ECO:0007669"/>
    <property type="project" value="TreeGrafter"/>
</dbReference>
<evidence type="ECO:0000256" key="3">
    <source>
        <dbReference type="ARBA" id="ARBA00023239"/>
    </source>
</evidence>
<evidence type="ECO:0000313" key="6">
    <source>
        <dbReference type="Proteomes" id="UP000053911"/>
    </source>
</evidence>
<dbReference type="CDD" id="cd01563">
    <property type="entry name" value="Thr-synth_1"/>
    <property type="match status" value="1"/>
</dbReference>
<keyword evidence="3" id="KW-0456">Lyase</keyword>
<feature type="domain" description="Tryptophan synthase beta chain-like PALP" evidence="4">
    <location>
        <begin position="74"/>
        <end position="342"/>
    </location>
</feature>
<dbReference type="GO" id="GO:0003941">
    <property type="term" value="F:L-serine ammonia-lyase activity"/>
    <property type="evidence" value="ECO:0007669"/>
    <property type="project" value="TreeGrafter"/>
</dbReference>
<sequence>MLRCQKCGKMHKGFKIMCDCGGVLDYVEEFGGDFDSSLKREYLDVRRYLHFIPVKEEFLPHLRLPITPTVEREIKGIKVFFKLEYLMPSGSFKDRGTYVTISKLKENGINEVTLDSSGNAALSLALFTKSEGIKAHLFIPDHTSEGKKKLLKRLEAEVHEIKGSRMEVHKKAVSFEKGLYISHWYNPYFIEGTKVAAYEVYEQIGNVDYAMTPVGSGSLFLGLYKGFKELHILGNSKIPKMIAVQGKGYESLCEKSHEESKLAEGIAIPEPPRKEQMLKILEETAGTCISVGDEEISSALKELTSMGFLVEPTSATAYGAFKSLLEEGYFETGSKVLIPLTGSGLKNL</sequence>
<dbReference type="RefSeq" id="WP_015848686.1">
    <property type="nucleotide sequence ID" value="NZ_LGFD01000017.1"/>
</dbReference>
<dbReference type="InterPro" id="IPR036052">
    <property type="entry name" value="TrpB-like_PALP_sf"/>
</dbReference>
<dbReference type="Proteomes" id="UP000053911">
    <property type="component" value="Unassembled WGS sequence"/>
</dbReference>
<comment type="cofactor">
    <cofactor evidence="1">
        <name>pyridoxal 5'-phosphate</name>
        <dbReference type="ChEBI" id="CHEBI:597326"/>
    </cofactor>
</comment>
<evidence type="ECO:0000259" key="4">
    <source>
        <dbReference type="Pfam" id="PF00291"/>
    </source>
</evidence>
<keyword evidence="2" id="KW-0663">Pyridoxal phosphate</keyword>
<gene>
    <name evidence="5" type="ORF">XD54_1031</name>
</gene>
<reference evidence="6" key="1">
    <citation type="journal article" date="2015" name="MBio">
        <title>Genome-Resolved Metagenomic Analysis Reveals Roles for Candidate Phyla and Other Microbial Community Members in Biogeochemical Transformations in Oil Reservoirs.</title>
        <authorList>
            <person name="Hu P."/>
            <person name="Tom L."/>
            <person name="Singh A."/>
            <person name="Thomas B.C."/>
            <person name="Baker B.J."/>
            <person name="Piceno Y.M."/>
            <person name="Andersen G.L."/>
            <person name="Banfield J.F."/>
        </authorList>
    </citation>
    <scope>NUCLEOTIDE SEQUENCE [LARGE SCALE GENOMIC DNA]</scope>
</reference>
<dbReference type="InterPro" id="IPR001926">
    <property type="entry name" value="TrpB-like_PALP"/>
</dbReference>
<dbReference type="GO" id="GO:0009097">
    <property type="term" value="P:isoleucine biosynthetic process"/>
    <property type="evidence" value="ECO:0007669"/>
    <property type="project" value="TreeGrafter"/>
</dbReference>
<comment type="caution">
    <text evidence="5">The sequence shown here is derived from an EMBL/GenBank/DDBJ whole genome shotgun (WGS) entry which is preliminary data.</text>
</comment>
<dbReference type="SUPFAM" id="SSF53686">
    <property type="entry name" value="Tryptophan synthase beta subunit-like PLP-dependent enzymes"/>
    <property type="match status" value="1"/>
</dbReference>
<dbReference type="NCBIfam" id="NF006205">
    <property type="entry name" value="PRK08329.1"/>
    <property type="match status" value="1"/>
</dbReference>
<dbReference type="InterPro" id="IPR050147">
    <property type="entry name" value="Ser/Thr_Dehydratase"/>
</dbReference>
<dbReference type="PATRIC" id="fig|172049.5.peg.1931"/>
<dbReference type="AlphaFoldDB" id="A0A124FFC3"/>
<accession>A0A124FFC3</accession>
<dbReference type="GO" id="GO:0004794">
    <property type="term" value="F:threonine deaminase activity"/>
    <property type="evidence" value="ECO:0007669"/>
    <property type="project" value="TreeGrafter"/>
</dbReference>
<dbReference type="EMBL" id="LGFD01000017">
    <property type="protein sequence ID" value="KUK17666.1"/>
    <property type="molecule type" value="Genomic_DNA"/>
</dbReference>
<dbReference type="PANTHER" id="PTHR48078">
    <property type="entry name" value="THREONINE DEHYDRATASE, MITOCHONDRIAL-RELATED"/>
    <property type="match status" value="1"/>
</dbReference>
<dbReference type="Gene3D" id="3.40.50.1100">
    <property type="match status" value="2"/>
</dbReference>
<organism evidence="5 6">
    <name type="scientific">Thermococcus sibiricus</name>
    <dbReference type="NCBI Taxonomy" id="172049"/>
    <lineage>
        <taxon>Archaea</taxon>
        <taxon>Methanobacteriati</taxon>
        <taxon>Methanobacteriota</taxon>
        <taxon>Thermococci</taxon>
        <taxon>Thermococcales</taxon>
        <taxon>Thermococcaceae</taxon>
        <taxon>Thermococcus</taxon>
    </lineage>
</organism>
<evidence type="ECO:0000313" key="5">
    <source>
        <dbReference type="EMBL" id="KUK17666.1"/>
    </source>
</evidence>
<dbReference type="GeneID" id="8095384"/>
<dbReference type="PANTHER" id="PTHR48078:SF6">
    <property type="entry name" value="L-THREONINE DEHYDRATASE CATABOLIC TDCB"/>
    <property type="match status" value="1"/>
</dbReference>
<protein>
    <submittedName>
        <fullName evidence="5">Threonine synthase</fullName>
    </submittedName>
</protein>